<feature type="region of interest" description="Disordered" evidence="1">
    <location>
        <begin position="70"/>
        <end position="108"/>
    </location>
</feature>
<feature type="region of interest" description="Disordered" evidence="1">
    <location>
        <begin position="171"/>
        <end position="194"/>
    </location>
</feature>
<sequence length="236" mass="25719">MRCTRIRRAAGSGRRADEDGLHTAHSGDVVLEEGMPQLTRWVPRGSIWRVGVHGEAADVGIACRMTAVRRPPERSTRHVPGESPGDIAKRASECPMGPGRPRKRGDATQRHGVCWLSRCTCPTVGPGPGLGHGEGPDETFRSNGRGPSQRARVTSTAESLVATVRWFSSTKTPSETRSWPAKLSQRRPDAYPARGQSLDLPCCANKRECDLRPPSPPGQTDRAWTIRVSTRTGMLN</sequence>
<dbReference type="Proteomes" id="UP001232148">
    <property type="component" value="Unassembled WGS sequence"/>
</dbReference>
<evidence type="ECO:0000256" key="1">
    <source>
        <dbReference type="SAM" id="MobiDB-lite"/>
    </source>
</evidence>
<evidence type="ECO:0000313" key="3">
    <source>
        <dbReference type="Proteomes" id="UP001232148"/>
    </source>
</evidence>
<reference evidence="2" key="1">
    <citation type="submission" date="2021-06" db="EMBL/GenBank/DDBJ databases">
        <title>Comparative genomics, transcriptomics and evolutionary studies reveal genomic signatures of adaptation to plant cell wall in hemibiotrophic fungi.</title>
        <authorList>
            <consortium name="DOE Joint Genome Institute"/>
            <person name="Baroncelli R."/>
            <person name="Diaz J.F."/>
            <person name="Benocci T."/>
            <person name="Peng M."/>
            <person name="Battaglia E."/>
            <person name="Haridas S."/>
            <person name="Andreopoulos W."/>
            <person name="Labutti K."/>
            <person name="Pangilinan J."/>
            <person name="Floch G.L."/>
            <person name="Makela M.R."/>
            <person name="Henrissat B."/>
            <person name="Grigoriev I.V."/>
            <person name="Crouch J.A."/>
            <person name="De Vries R.P."/>
            <person name="Sukno S.A."/>
            <person name="Thon M.R."/>
        </authorList>
    </citation>
    <scope>NUCLEOTIDE SEQUENCE</scope>
    <source>
        <strain evidence="2">MAFF235873</strain>
    </source>
</reference>
<comment type="caution">
    <text evidence="2">The sequence shown here is derived from an EMBL/GenBank/DDBJ whole genome shotgun (WGS) entry which is preliminary data.</text>
</comment>
<protein>
    <submittedName>
        <fullName evidence="2">Uncharacterized protein</fullName>
    </submittedName>
</protein>
<evidence type="ECO:0000313" key="2">
    <source>
        <dbReference type="EMBL" id="KAK2031373.1"/>
    </source>
</evidence>
<accession>A0AAD9HM18</accession>
<feature type="region of interest" description="Disordered" evidence="1">
    <location>
        <begin position="1"/>
        <end position="21"/>
    </location>
</feature>
<proteinExistence type="predicted"/>
<feature type="compositionally biased region" description="Basic and acidic residues" evidence="1">
    <location>
        <begin position="70"/>
        <end position="80"/>
    </location>
</feature>
<feature type="compositionally biased region" description="Polar residues" evidence="1">
    <location>
        <begin position="141"/>
        <end position="152"/>
    </location>
</feature>
<name>A0AAD9HM18_9PEZI</name>
<keyword evidence="3" id="KW-1185">Reference proteome</keyword>
<feature type="region of interest" description="Disordered" evidence="1">
    <location>
        <begin position="125"/>
        <end position="152"/>
    </location>
</feature>
<dbReference type="AlphaFoldDB" id="A0AAD9HM18"/>
<dbReference type="EMBL" id="MU842841">
    <property type="protein sequence ID" value="KAK2031373.1"/>
    <property type="molecule type" value="Genomic_DNA"/>
</dbReference>
<gene>
    <name evidence="2" type="ORF">LX32DRAFT_280266</name>
</gene>
<organism evidence="2 3">
    <name type="scientific">Colletotrichum zoysiae</name>
    <dbReference type="NCBI Taxonomy" id="1216348"/>
    <lineage>
        <taxon>Eukaryota</taxon>
        <taxon>Fungi</taxon>
        <taxon>Dikarya</taxon>
        <taxon>Ascomycota</taxon>
        <taxon>Pezizomycotina</taxon>
        <taxon>Sordariomycetes</taxon>
        <taxon>Hypocreomycetidae</taxon>
        <taxon>Glomerellales</taxon>
        <taxon>Glomerellaceae</taxon>
        <taxon>Colletotrichum</taxon>
        <taxon>Colletotrichum graminicola species complex</taxon>
    </lineage>
</organism>